<keyword evidence="1 2" id="KW-0808">Transferase</keyword>
<accession>A0A5C7B4R3</accession>
<dbReference type="PROSITE" id="PS01066">
    <property type="entry name" value="UPP_SYNTHASE"/>
    <property type="match status" value="1"/>
</dbReference>
<dbReference type="GO" id="GO:0045547">
    <property type="term" value="F:ditrans,polycis-polyprenyl diphosphate synthase [(2E,6E)-farnesyl diphosphate specific] activity"/>
    <property type="evidence" value="ECO:0007669"/>
    <property type="project" value="TreeGrafter"/>
</dbReference>
<comment type="caution">
    <text evidence="3">The sequence shown here is derived from an EMBL/GenBank/DDBJ whole genome shotgun (WGS) entry which is preliminary data.</text>
</comment>
<dbReference type="NCBIfam" id="TIGR00055">
    <property type="entry name" value="uppS"/>
    <property type="match status" value="1"/>
</dbReference>
<keyword evidence="2" id="KW-0460">Magnesium</keyword>
<feature type="active site" description="Proton acceptor" evidence="2">
    <location>
        <position position="69"/>
    </location>
</feature>
<evidence type="ECO:0000313" key="3">
    <source>
        <dbReference type="EMBL" id="TXE15442.1"/>
    </source>
</evidence>
<name>A0A5C7B4R3_9FLAO</name>
<evidence type="ECO:0000256" key="2">
    <source>
        <dbReference type="HAMAP-Rule" id="MF_01139"/>
    </source>
</evidence>
<dbReference type="SUPFAM" id="SSF64005">
    <property type="entry name" value="Undecaprenyl diphosphate synthase"/>
    <property type="match status" value="1"/>
</dbReference>
<dbReference type="Proteomes" id="UP000321938">
    <property type="component" value="Unassembled WGS sequence"/>
</dbReference>
<feature type="binding site" evidence="2">
    <location>
        <begin position="22"/>
        <end position="25"/>
    </location>
    <ligand>
        <name>substrate</name>
    </ligand>
</feature>
<organism evidence="3 4">
    <name type="scientific">Psychroserpens burtonensis</name>
    <dbReference type="NCBI Taxonomy" id="49278"/>
    <lineage>
        <taxon>Bacteria</taxon>
        <taxon>Pseudomonadati</taxon>
        <taxon>Bacteroidota</taxon>
        <taxon>Flavobacteriia</taxon>
        <taxon>Flavobacteriales</taxon>
        <taxon>Flavobacteriaceae</taxon>
        <taxon>Psychroserpens</taxon>
    </lineage>
</organism>
<feature type="binding site" evidence="2">
    <location>
        <position position="208"/>
    </location>
    <ligand>
        <name>Mg(2+)</name>
        <dbReference type="ChEBI" id="CHEBI:18420"/>
    </ligand>
</feature>
<comment type="function">
    <text evidence="2">Catalyzes the condensation of isopentenyl diphosphate (IPP) with allylic pyrophosphates generating different type of terpenoids.</text>
</comment>
<feature type="binding site" evidence="2">
    <location>
        <position position="38"/>
    </location>
    <ligand>
        <name>substrate</name>
    </ligand>
</feature>
<dbReference type="OrthoDB" id="4191603at2"/>
<dbReference type="InterPro" id="IPR018520">
    <property type="entry name" value="UPP_synth-like_CS"/>
</dbReference>
<dbReference type="AlphaFoldDB" id="A0A5C7B4R3"/>
<dbReference type="STRING" id="1123037.GCA_000425305_03405"/>
<evidence type="ECO:0000313" key="4">
    <source>
        <dbReference type="Proteomes" id="UP000321938"/>
    </source>
</evidence>
<protein>
    <recommendedName>
        <fullName evidence="2">Isoprenyl transferase</fullName>
        <ecNumber evidence="2">2.5.1.-</ecNumber>
    </recommendedName>
</protein>
<comment type="cofactor">
    <cofactor evidence="2">
        <name>Mg(2+)</name>
        <dbReference type="ChEBI" id="CHEBI:18420"/>
    </cofactor>
    <text evidence="2">Binds 2 magnesium ions per subunit.</text>
</comment>
<dbReference type="EMBL" id="VOSB01000033">
    <property type="protein sequence ID" value="TXE15442.1"/>
    <property type="molecule type" value="Genomic_DNA"/>
</dbReference>
<feature type="active site" evidence="2">
    <location>
        <position position="21"/>
    </location>
</feature>
<feature type="binding site" evidence="2">
    <location>
        <position position="70"/>
    </location>
    <ligand>
        <name>substrate</name>
    </ligand>
</feature>
<dbReference type="Pfam" id="PF01255">
    <property type="entry name" value="Prenyltransf"/>
    <property type="match status" value="1"/>
</dbReference>
<dbReference type="CDD" id="cd00475">
    <property type="entry name" value="Cis_IPPS"/>
    <property type="match status" value="1"/>
</dbReference>
<dbReference type="GO" id="GO:0000287">
    <property type="term" value="F:magnesium ion binding"/>
    <property type="evidence" value="ECO:0007669"/>
    <property type="project" value="UniProtKB-UniRule"/>
</dbReference>
<dbReference type="GO" id="GO:0016094">
    <property type="term" value="P:polyprenol biosynthetic process"/>
    <property type="evidence" value="ECO:0007669"/>
    <property type="project" value="TreeGrafter"/>
</dbReference>
<dbReference type="RefSeq" id="WP_028873059.1">
    <property type="nucleotide sequence ID" value="NZ_VOSB01000033.1"/>
</dbReference>
<dbReference type="HAMAP" id="MF_01139">
    <property type="entry name" value="ISPT"/>
    <property type="match status" value="1"/>
</dbReference>
<evidence type="ECO:0000256" key="1">
    <source>
        <dbReference type="ARBA" id="ARBA00022679"/>
    </source>
</evidence>
<dbReference type="FunFam" id="3.40.1180.10:FF:000001">
    <property type="entry name" value="(2E,6E)-farnesyl-diphosphate-specific ditrans,polycis-undecaprenyl-diphosphate synthase"/>
    <property type="match status" value="1"/>
</dbReference>
<dbReference type="InterPro" id="IPR001441">
    <property type="entry name" value="UPP_synth-like"/>
</dbReference>
<dbReference type="PANTHER" id="PTHR10291:SF0">
    <property type="entry name" value="DEHYDRODOLICHYL DIPHOSPHATE SYNTHASE 2"/>
    <property type="match status" value="1"/>
</dbReference>
<keyword evidence="2" id="KW-0479">Metal-binding</keyword>
<dbReference type="EC" id="2.5.1.-" evidence="2"/>
<feature type="binding site" evidence="2">
    <location>
        <position position="189"/>
    </location>
    <ligand>
        <name>substrate</name>
    </ligand>
</feature>
<dbReference type="NCBIfam" id="NF011405">
    <property type="entry name" value="PRK14830.1"/>
    <property type="match status" value="1"/>
</dbReference>
<feature type="binding site" evidence="2">
    <location>
        <position position="26"/>
    </location>
    <ligand>
        <name>substrate</name>
    </ligand>
</feature>
<sequence>MNLKDQIQINKLPRHVAIIMDGNGRWAKQQGLLRVIGHESGTKSVRDIVEASAEIGIKYLTLYAFSTENWKRPKLEVQTLMKLLVKSLKKEIKTLQNNNIKLSAIGNLNDLPKKAHKELLEVIEKTKDNKHMTLTLALSYGSREEIVNVIKELTDKVKNNIISIESIDESIINKHLYTQNLPDVDLLIRTSGEQRISNFLLWQIAYAELYFTDILWPDFKKKDLYEALINYQKRERRFGKTSEQLS</sequence>
<dbReference type="InterPro" id="IPR036424">
    <property type="entry name" value="UPP_synth-like_sf"/>
</dbReference>
<feature type="binding site" evidence="2">
    <location>
        <position position="72"/>
    </location>
    <ligand>
        <name>substrate</name>
    </ligand>
</feature>
<dbReference type="PANTHER" id="PTHR10291">
    <property type="entry name" value="DEHYDRODOLICHYL DIPHOSPHATE SYNTHASE FAMILY MEMBER"/>
    <property type="match status" value="1"/>
</dbReference>
<feature type="binding site" evidence="2">
    <location>
        <begin position="66"/>
        <end position="68"/>
    </location>
    <ligand>
        <name>substrate</name>
    </ligand>
</feature>
<reference evidence="3 4" key="1">
    <citation type="submission" date="2019-08" db="EMBL/GenBank/DDBJ databases">
        <title>Genome of Psychroserpens burtonensis ACAM 167.</title>
        <authorList>
            <person name="Bowman J.P."/>
        </authorList>
    </citation>
    <scope>NUCLEOTIDE SEQUENCE [LARGE SCALE GENOMIC DNA]</scope>
    <source>
        <strain evidence="3 4">ACAM 167</strain>
    </source>
</reference>
<feature type="binding site" evidence="2">
    <location>
        <position position="21"/>
    </location>
    <ligand>
        <name>Mg(2+)</name>
        <dbReference type="ChEBI" id="CHEBI:18420"/>
    </ligand>
</feature>
<comment type="similarity">
    <text evidence="2">Belongs to the UPP synthase family.</text>
</comment>
<comment type="subunit">
    <text evidence="2">Homodimer.</text>
</comment>
<gene>
    <name evidence="3" type="ORF">ES692_16660</name>
</gene>
<feature type="binding site" evidence="2">
    <location>
        <position position="34"/>
    </location>
    <ligand>
        <name>substrate</name>
    </ligand>
</feature>
<proteinExistence type="inferred from homology"/>
<dbReference type="Gene3D" id="3.40.1180.10">
    <property type="entry name" value="Decaprenyl diphosphate synthase-like"/>
    <property type="match status" value="1"/>
</dbReference>
<keyword evidence="4" id="KW-1185">Reference proteome</keyword>
<feature type="binding site" evidence="2">
    <location>
        <begin position="195"/>
        <end position="197"/>
    </location>
    <ligand>
        <name>substrate</name>
    </ligand>
</feature>